<dbReference type="KEGG" id="bgy:BGLY_1571"/>
<dbReference type="PROSITE" id="PS51257">
    <property type="entry name" value="PROKAR_LIPOPROTEIN"/>
    <property type="match status" value="1"/>
</dbReference>
<evidence type="ECO:0000256" key="1">
    <source>
        <dbReference type="SAM" id="MobiDB-lite"/>
    </source>
</evidence>
<feature type="compositionally biased region" description="Basic and acidic residues" evidence="1">
    <location>
        <begin position="298"/>
        <end position="310"/>
    </location>
</feature>
<dbReference type="RefSeq" id="WP_046132311.1">
    <property type="nucleotide sequence ID" value="NZ_CP035232.1"/>
</dbReference>
<organism evidence="2 3">
    <name type="scientific">Bacillus glycinifermentans</name>
    <dbReference type="NCBI Taxonomy" id="1664069"/>
    <lineage>
        <taxon>Bacteria</taxon>
        <taxon>Bacillati</taxon>
        <taxon>Bacillota</taxon>
        <taxon>Bacilli</taxon>
        <taxon>Bacillales</taxon>
        <taxon>Bacillaceae</taxon>
        <taxon>Bacillus</taxon>
    </lineage>
</organism>
<dbReference type="Proteomes" id="UP000288675">
    <property type="component" value="Chromosome"/>
</dbReference>
<accession>A0AAJ3YY77</accession>
<gene>
    <name evidence="2" type="ORF">EQZ20_08150</name>
</gene>
<dbReference type="InterPro" id="IPR012873">
    <property type="entry name" value="DUF1672"/>
</dbReference>
<feature type="region of interest" description="Disordered" evidence="1">
    <location>
        <begin position="290"/>
        <end position="310"/>
    </location>
</feature>
<dbReference type="Pfam" id="PF07901">
    <property type="entry name" value="DUF1672"/>
    <property type="match status" value="1"/>
</dbReference>
<sequence length="310" mass="35162">MKYKKIITLSIGIPILLGGCMNLDTGNHDKNGEKTVSNSHAQADQNLIRVQDYTGQGYELDGGQATAKIAKAHRGEIEKAVKKFFLEKYKTKVKVHNVVGALNAASVFVESEGEPHFHTYVVVPIDVKNDKVLTDKVWSQEGQVESAINSGIYAMVFDQELGKLDNYLAKTVKQEPVVGMRQEAVNNVMASGFHTVYYYITTFDDSLDKVYLKYLKNPNKNKEEWKREIKHSKIDPESFYITIHLYMKKPNTEPNKFIFNQIVKDLENMKGLAPGQYSVFLHDNTINKKAGSNSQENTLERSDPNYIMKD</sequence>
<proteinExistence type="predicted"/>
<dbReference type="EMBL" id="CP035232">
    <property type="protein sequence ID" value="QAT64878.1"/>
    <property type="molecule type" value="Genomic_DNA"/>
</dbReference>
<evidence type="ECO:0000313" key="2">
    <source>
        <dbReference type="EMBL" id="QAT64878.1"/>
    </source>
</evidence>
<dbReference type="AlphaFoldDB" id="A0AAJ3YY77"/>
<dbReference type="GeneID" id="82852650"/>
<name>A0AAJ3YY77_9BACI</name>
<evidence type="ECO:0000313" key="3">
    <source>
        <dbReference type="Proteomes" id="UP000288675"/>
    </source>
</evidence>
<reference evidence="2 3" key="1">
    <citation type="submission" date="2019-01" db="EMBL/GenBank/DDBJ databases">
        <title>Genome sequence of Bacillus glycinifermentans SRCM103574.</title>
        <authorList>
            <person name="Kong H.-J."/>
            <person name="Jeong S.-Y."/>
            <person name="Jeong D.-Y."/>
        </authorList>
    </citation>
    <scope>NUCLEOTIDE SEQUENCE [LARGE SCALE GENOMIC DNA]</scope>
    <source>
        <strain evidence="2 3">SRCM103574</strain>
    </source>
</reference>
<protein>
    <submittedName>
        <fullName evidence="2">DUF1672 family protein</fullName>
    </submittedName>
</protein>